<proteinExistence type="predicted"/>
<accession>A0A9D3YSF7</accession>
<dbReference type="PANTHER" id="PTHR45872">
    <property type="entry name" value="RHO GUANINE NUCLEOTIDE EXCHANGE FACTOR 2, ISOFORM D"/>
    <property type="match status" value="1"/>
</dbReference>
<dbReference type="PROSITE" id="PS50010">
    <property type="entry name" value="DH_2"/>
    <property type="match status" value="1"/>
</dbReference>
<dbReference type="InterPro" id="IPR002219">
    <property type="entry name" value="PKC_DAG/PE"/>
</dbReference>
<evidence type="ECO:0000256" key="3">
    <source>
        <dbReference type="ARBA" id="ARBA00022833"/>
    </source>
</evidence>
<dbReference type="SUPFAM" id="SSF57889">
    <property type="entry name" value="Cysteine-rich domain"/>
    <property type="match status" value="1"/>
</dbReference>
<feature type="compositionally biased region" description="Basic and acidic residues" evidence="5">
    <location>
        <begin position="459"/>
        <end position="477"/>
    </location>
</feature>
<feature type="region of interest" description="Disordered" evidence="5">
    <location>
        <begin position="368"/>
        <end position="412"/>
    </location>
</feature>
<dbReference type="GO" id="GO:0007186">
    <property type="term" value="P:G protein-coupled receptor signaling pathway"/>
    <property type="evidence" value="ECO:0007669"/>
    <property type="project" value="TreeGrafter"/>
</dbReference>
<gene>
    <name evidence="9" type="ORF">DPMN_078414</name>
</gene>
<dbReference type="InterPro" id="IPR046349">
    <property type="entry name" value="C1-like_sf"/>
</dbReference>
<feature type="compositionally biased region" description="Low complexity" evidence="5">
    <location>
        <begin position="371"/>
        <end position="380"/>
    </location>
</feature>
<feature type="region of interest" description="Disordered" evidence="5">
    <location>
        <begin position="431"/>
        <end position="518"/>
    </location>
</feature>
<dbReference type="Pfam" id="PF00130">
    <property type="entry name" value="C1_1"/>
    <property type="match status" value="1"/>
</dbReference>
<dbReference type="Gene3D" id="3.30.60.20">
    <property type="match status" value="1"/>
</dbReference>
<dbReference type="EMBL" id="JAIWYP010000015">
    <property type="protein sequence ID" value="KAH3703378.1"/>
    <property type="molecule type" value="Genomic_DNA"/>
</dbReference>
<dbReference type="AlphaFoldDB" id="A0A9D3YSF7"/>
<evidence type="ECO:0000259" key="7">
    <source>
        <dbReference type="PROSITE" id="PS50081"/>
    </source>
</evidence>
<name>A0A9D3YSF7_DREPO</name>
<comment type="caution">
    <text evidence="9">The sequence shown here is derived from an EMBL/GenBank/DDBJ whole genome shotgun (WGS) entry which is preliminary data.</text>
</comment>
<dbReference type="InterPro" id="IPR044926">
    <property type="entry name" value="RGS_subdomain_2"/>
</dbReference>
<feature type="non-terminal residue" evidence="9">
    <location>
        <position position="639"/>
    </location>
</feature>
<dbReference type="GO" id="GO:0005085">
    <property type="term" value="F:guanyl-nucleotide exchange factor activity"/>
    <property type="evidence" value="ECO:0007669"/>
    <property type="project" value="InterPro"/>
</dbReference>
<dbReference type="Pfam" id="PF09128">
    <property type="entry name" value="RGS-like"/>
    <property type="match status" value="1"/>
</dbReference>
<evidence type="ECO:0008006" key="11">
    <source>
        <dbReference type="Google" id="ProtNLM"/>
    </source>
</evidence>
<dbReference type="PANTHER" id="PTHR45872:SF2">
    <property type="entry name" value="RHO GUANINE NUCLEOTIDE EXCHANGE FACTOR 2, ISOFORM D"/>
    <property type="match status" value="1"/>
</dbReference>
<dbReference type="GO" id="GO:0046872">
    <property type="term" value="F:metal ion binding"/>
    <property type="evidence" value="ECO:0007669"/>
    <property type="project" value="UniProtKB-KW"/>
</dbReference>
<evidence type="ECO:0000256" key="4">
    <source>
        <dbReference type="ARBA" id="ARBA00023136"/>
    </source>
</evidence>
<keyword evidence="10" id="KW-1185">Reference proteome</keyword>
<dbReference type="PROSITE" id="PS50132">
    <property type="entry name" value="RGS"/>
    <property type="match status" value="1"/>
</dbReference>
<keyword evidence="3" id="KW-0862">Zinc</keyword>
<keyword evidence="4" id="KW-0472">Membrane</keyword>
<dbReference type="InterPro" id="IPR015212">
    <property type="entry name" value="RGS-like_dom"/>
</dbReference>
<feature type="compositionally biased region" description="Low complexity" evidence="5">
    <location>
        <begin position="496"/>
        <end position="516"/>
    </location>
</feature>
<feature type="region of interest" description="Disordered" evidence="5">
    <location>
        <begin position="20"/>
        <end position="52"/>
    </location>
</feature>
<dbReference type="Pfam" id="PF00621">
    <property type="entry name" value="RhoGEF"/>
    <property type="match status" value="1"/>
</dbReference>
<protein>
    <recommendedName>
        <fullName evidence="11">Rho guanine nucleotide exchange factor</fullName>
    </recommendedName>
</protein>
<evidence type="ECO:0000313" key="10">
    <source>
        <dbReference type="Proteomes" id="UP000828390"/>
    </source>
</evidence>
<keyword evidence="2" id="KW-0479">Metal-binding</keyword>
<feature type="compositionally biased region" description="Low complexity" evidence="5">
    <location>
        <begin position="28"/>
        <end position="41"/>
    </location>
</feature>
<dbReference type="InterPro" id="IPR000219">
    <property type="entry name" value="DH_dom"/>
</dbReference>
<evidence type="ECO:0000256" key="1">
    <source>
        <dbReference type="ARBA" id="ARBA00004370"/>
    </source>
</evidence>
<dbReference type="GO" id="GO:0016020">
    <property type="term" value="C:membrane"/>
    <property type="evidence" value="ECO:0007669"/>
    <property type="project" value="UniProtKB-SubCell"/>
</dbReference>
<dbReference type="Proteomes" id="UP000828390">
    <property type="component" value="Unassembled WGS sequence"/>
</dbReference>
<evidence type="ECO:0000259" key="8">
    <source>
        <dbReference type="PROSITE" id="PS50132"/>
    </source>
</evidence>
<feature type="domain" description="Phorbol-ester/DAG-type" evidence="7">
    <location>
        <begin position="311"/>
        <end position="361"/>
    </location>
</feature>
<dbReference type="GO" id="GO:0005737">
    <property type="term" value="C:cytoplasm"/>
    <property type="evidence" value="ECO:0007669"/>
    <property type="project" value="InterPro"/>
</dbReference>
<evidence type="ECO:0000259" key="6">
    <source>
        <dbReference type="PROSITE" id="PS50010"/>
    </source>
</evidence>
<reference evidence="9" key="1">
    <citation type="journal article" date="2019" name="bioRxiv">
        <title>The Genome of the Zebra Mussel, Dreissena polymorpha: A Resource for Invasive Species Research.</title>
        <authorList>
            <person name="McCartney M.A."/>
            <person name="Auch B."/>
            <person name="Kono T."/>
            <person name="Mallez S."/>
            <person name="Zhang Y."/>
            <person name="Obille A."/>
            <person name="Becker A."/>
            <person name="Abrahante J.E."/>
            <person name="Garbe J."/>
            <person name="Badalamenti J.P."/>
            <person name="Herman A."/>
            <person name="Mangelson H."/>
            <person name="Liachko I."/>
            <person name="Sullivan S."/>
            <person name="Sone E.D."/>
            <person name="Koren S."/>
            <person name="Silverstein K.A.T."/>
            <person name="Beckman K.B."/>
            <person name="Gohl D.M."/>
        </authorList>
    </citation>
    <scope>NUCLEOTIDE SEQUENCE</scope>
    <source>
        <strain evidence="9">Duluth1</strain>
        <tissue evidence="9">Whole animal</tissue>
    </source>
</reference>
<dbReference type="SMART" id="SM00109">
    <property type="entry name" value="C1"/>
    <property type="match status" value="1"/>
</dbReference>
<dbReference type="InterPro" id="IPR035899">
    <property type="entry name" value="DBL_dom_sf"/>
</dbReference>
<dbReference type="SUPFAM" id="SSF48065">
    <property type="entry name" value="DBL homology domain (DH-domain)"/>
    <property type="match status" value="1"/>
</dbReference>
<evidence type="ECO:0000256" key="2">
    <source>
        <dbReference type="ARBA" id="ARBA00022723"/>
    </source>
</evidence>
<organism evidence="9 10">
    <name type="scientific">Dreissena polymorpha</name>
    <name type="common">Zebra mussel</name>
    <name type="synonym">Mytilus polymorpha</name>
    <dbReference type="NCBI Taxonomy" id="45954"/>
    <lineage>
        <taxon>Eukaryota</taxon>
        <taxon>Metazoa</taxon>
        <taxon>Spiralia</taxon>
        <taxon>Lophotrochozoa</taxon>
        <taxon>Mollusca</taxon>
        <taxon>Bivalvia</taxon>
        <taxon>Autobranchia</taxon>
        <taxon>Heteroconchia</taxon>
        <taxon>Euheterodonta</taxon>
        <taxon>Imparidentia</taxon>
        <taxon>Neoheterodontei</taxon>
        <taxon>Myida</taxon>
        <taxon>Dreissenoidea</taxon>
        <taxon>Dreissenidae</taxon>
        <taxon>Dreissena</taxon>
    </lineage>
</organism>
<dbReference type="SUPFAM" id="SSF48097">
    <property type="entry name" value="Regulator of G-protein signaling, RGS"/>
    <property type="match status" value="1"/>
</dbReference>
<dbReference type="GO" id="GO:0001664">
    <property type="term" value="F:G protein-coupled receptor binding"/>
    <property type="evidence" value="ECO:0007669"/>
    <property type="project" value="TreeGrafter"/>
</dbReference>
<dbReference type="Gene3D" id="1.10.167.10">
    <property type="entry name" value="Regulator of G-protein Signalling 4, domain 2"/>
    <property type="match status" value="1"/>
</dbReference>
<evidence type="ECO:0000313" key="9">
    <source>
        <dbReference type="EMBL" id="KAH3703378.1"/>
    </source>
</evidence>
<dbReference type="PROSITE" id="PS50081">
    <property type="entry name" value="ZF_DAG_PE_2"/>
    <property type="match status" value="1"/>
</dbReference>
<dbReference type="InterPro" id="IPR016137">
    <property type="entry name" value="RGS"/>
</dbReference>
<dbReference type="Gene3D" id="1.20.900.10">
    <property type="entry name" value="Dbl homology (DH) domain"/>
    <property type="match status" value="1"/>
</dbReference>
<evidence type="ECO:0000256" key="5">
    <source>
        <dbReference type="SAM" id="MobiDB-lite"/>
    </source>
</evidence>
<dbReference type="InterPro" id="IPR036305">
    <property type="entry name" value="RGS_sf"/>
</dbReference>
<comment type="subcellular location">
    <subcellularLocation>
        <location evidence="1">Membrane</location>
    </subcellularLocation>
</comment>
<sequence length="639" mass="71877">MRNLQFQVCEGLEFQTASVPHTVSDLGTDSTGTSPRSSPTPVNSLNTDPDQEEDYSLRLGMMRPVSTLGTPAGAIIGVEDDDFQSDEEMMGDTKIFNDLATLVTHPAHMAVFLHYVITQHNPAPVLFYEMTRFYNTTQGNSKDLKKWAYEIHSTFIIHMAPLKVTVIPDWVIEEIDKNLQFRSEKEEALRSLFDKAREATVDTVQKLLDDLRQAKEKGLVEGCSELKDHMDKGEENKIVDRLLVQDLDNSLQHEEDEKHVAQSWALATFLRHTGHSKHGNTLEKTPSFVSKDRTRGPVITIRGKSKKSVKGHNFSPVHLNKQELCLHCNKVLWGVGPQGFQCTACDQCVHKNCIDDLAELCMKKKNRTSVISKSSSKIPPATQVIPDPEHGAHQGSPGPHPLVATLPGPTDSDLIALKEQGHSVNKLVKRFDKGSPDQEPPKFIKPHPPPKPDFMPTKNSDDVKRSESMKGREDQRPRVAKRSVSDLAMDDQTVKSLTTGSSSTSSLRSNESPSSSMDTLTAQIQTDSDFEVEPELPSLKQLLGEDTVRKLKPKEKKRQDVINELFYTEKCHVRSLKILDKLFYQPMKHENSIQKDFCQLLFPNLETMIQLHGTLNKSMKERRKEKSVITVVGDLLLQR</sequence>
<feature type="domain" description="RGS" evidence="8">
    <location>
        <begin position="98"/>
        <end position="205"/>
    </location>
</feature>
<feature type="compositionally biased region" description="Basic and acidic residues" evidence="5">
    <location>
        <begin position="431"/>
        <end position="442"/>
    </location>
</feature>
<reference evidence="9" key="2">
    <citation type="submission" date="2020-11" db="EMBL/GenBank/DDBJ databases">
        <authorList>
            <person name="McCartney M.A."/>
            <person name="Auch B."/>
            <person name="Kono T."/>
            <person name="Mallez S."/>
            <person name="Becker A."/>
            <person name="Gohl D.M."/>
            <person name="Silverstein K.A.T."/>
            <person name="Koren S."/>
            <person name="Bechman K.B."/>
            <person name="Herman A."/>
            <person name="Abrahante J.E."/>
            <person name="Garbe J."/>
        </authorList>
    </citation>
    <scope>NUCLEOTIDE SEQUENCE</scope>
    <source>
        <strain evidence="9">Duluth1</strain>
        <tissue evidence="9">Whole animal</tissue>
    </source>
</reference>
<feature type="domain" description="DH" evidence="6">
    <location>
        <begin position="557"/>
        <end position="639"/>
    </location>
</feature>
<dbReference type="PROSITE" id="PS00479">
    <property type="entry name" value="ZF_DAG_PE_1"/>
    <property type="match status" value="1"/>
</dbReference>